<dbReference type="AlphaFoldDB" id="A0A8H5BRF0"/>
<feature type="region of interest" description="Disordered" evidence="1">
    <location>
        <begin position="116"/>
        <end position="295"/>
    </location>
</feature>
<feature type="compositionally biased region" description="Polar residues" evidence="1">
    <location>
        <begin position="1"/>
        <end position="18"/>
    </location>
</feature>
<evidence type="ECO:0000256" key="1">
    <source>
        <dbReference type="SAM" id="MobiDB-lite"/>
    </source>
</evidence>
<feature type="region of interest" description="Disordered" evidence="1">
    <location>
        <begin position="1"/>
        <end position="33"/>
    </location>
</feature>
<evidence type="ECO:0000313" key="2">
    <source>
        <dbReference type="EMBL" id="KAF5326947.1"/>
    </source>
</evidence>
<feature type="compositionally biased region" description="Polar residues" evidence="1">
    <location>
        <begin position="466"/>
        <end position="488"/>
    </location>
</feature>
<feature type="compositionally biased region" description="Low complexity" evidence="1">
    <location>
        <begin position="379"/>
        <end position="389"/>
    </location>
</feature>
<gene>
    <name evidence="2" type="ORF">D9619_005041</name>
</gene>
<feature type="region of interest" description="Disordered" evidence="1">
    <location>
        <begin position="449"/>
        <end position="494"/>
    </location>
</feature>
<feature type="compositionally biased region" description="Basic and acidic residues" evidence="1">
    <location>
        <begin position="400"/>
        <end position="415"/>
    </location>
</feature>
<feature type="compositionally biased region" description="Polar residues" evidence="1">
    <location>
        <begin position="416"/>
        <end position="434"/>
    </location>
</feature>
<protein>
    <submittedName>
        <fullName evidence="2">Uncharacterized protein</fullName>
    </submittedName>
</protein>
<sequence length="494" mass="53856">MSSGMMHQQETTQDSPSGSAPRFRPFPSANHHLTKGRYITSNDARGYIVAWAIRDDLVPLFGPDFPKDCLSPDQPGYGQVVPSGNGRRRARRATQPSTLMQQIPRVPAGWTVVTPSTSTGSTNFANPPHDQLAAYMPHPNQRPYTPTHDYSRSHSHQHPHQTELASPSTMGSPYMSHPQSPMGGEGYNYHHHPQHRYSSGAVPPYGSASHPPTSFRKYSAPNSSSSSSTSSRMGLSIDIRGLPRGMDYRGPPSSSATTPLHTDDDKEAPVIRLPPIRAPDGAPRGDYALPPISAMQNGHDSAAEVLRRLKMDDESSFKGSQDNKVGENDDSRREDGPRRHSLSSHPPSSMRGGDTSPRFQPYASPRSYQDHLSSRRPRSSSSAGQSRRQYSSHHTSATSSRDDMRSQWTESHEGDSNSNPSPISPATPNSPSECSLTMLAHAAYTGTEKSQLGAGTGRLSAAKWSRSPSPQGSRRNSYELQSAASAISQPHRPW</sequence>
<feature type="region of interest" description="Disordered" evidence="1">
    <location>
        <begin position="313"/>
        <end position="434"/>
    </location>
</feature>
<dbReference type="OrthoDB" id="5562739at2759"/>
<organism evidence="2 3">
    <name type="scientific">Psilocybe cf. subviscida</name>
    <dbReference type="NCBI Taxonomy" id="2480587"/>
    <lineage>
        <taxon>Eukaryota</taxon>
        <taxon>Fungi</taxon>
        <taxon>Dikarya</taxon>
        <taxon>Basidiomycota</taxon>
        <taxon>Agaricomycotina</taxon>
        <taxon>Agaricomycetes</taxon>
        <taxon>Agaricomycetidae</taxon>
        <taxon>Agaricales</taxon>
        <taxon>Agaricineae</taxon>
        <taxon>Strophariaceae</taxon>
        <taxon>Psilocybe</taxon>
    </lineage>
</organism>
<keyword evidence="3" id="KW-1185">Reference proteome</keyword>
<feature type="region of interest" description="Disordered" evidence="1">
    <location>
        <begin position="71"/>
        <end position="97"/>
    </location>
</feature>
<proteinExistence type="predicted"/>
<feature type="compositionally biased region" description="Basic and acidic residues" evidence="1">
    <location>
        <begin position="324"/>
        <end position="338"/>
    </location>
</feature>
<evidence type="ECO:0000313" key="3">
    <source>
        <dbReference type="Proteomes" id="UP000567179"/>
    </source>
</evidence>
<accession>A0A8H5BRF0</accession>
<comment type="caution">
    <text evidence="2">The sequence shown here is derived from an EMBL/GenBank/DDBJ whole genome shotgun (WGS) entry which is preliminary data.</text>
</comment>
<reference evidence="2 3" key="1">
    <citation type="journal article" date="2020" name="ISME J.">
        <title>Uncovering the hidden diversity of litter-decomposition mechanisms in mushroom-forming fungi.</title>
        <authorList>
            <person name="Floudas D."/>
            <person name="Bentzer J."/>
            <person name="Ahren D."/>
            <person name="Johansson T."/>
            <person name="Persson P."/>
            <person name="Tunlid A."/>
        </authorList>
    </citation>
    <scope>NUCLEOTIDE SEQUENCE [LARGE SCALE GENOMIC DNA]</scope>
    <source>
        <strain evidence="2 3">CBS 101986</strain>
    </source>
</reference>
<name>A0A8H5BRF0_9AGAR</name>
<dbReference type="EMBL" id="JAACJJ010000014">
    <property type="protein sequence ID" value="KAF5326947.1"/>
    <property type="molecule type" value="Genomic_DNA"/>
</dbReference>
<dbReference type="Proteomes" id="UP000567179">
    <property type="component" value="Unassembled WGS sequence"/>
</dbReference>